<comment type="caution">
    <text evidence="11">The sequence shown here is derived from an EMBL/GenBank/DDBJ whole genome shotgun (WGS) entry which is preliminary data.</text>
</comment>
<evidence type="ECO:0000256" key="10">
    <source>
        <dbReference type="HAMAP-Rule" id="MF_00495"/>
    </source>
</evidence>
<dbReference type="SUPFAM" id="SSF56784">
    <property type="entry name" value="HAD-like"/>
    <property type="match status" value="1"/>
</dbReference>
<dbReference type="HAMAP" id="MF_00495">
    <property type="entry name" value="GPH_hydrolase_bact"/>
    <property type="match status" value="1"/>
</dbReference>
<evidence type="ECO:0000256" key="8">
    <source>
        <dbReference type="ARBA" id="ARBA00022842"/>
    </source>
</evidence>
<dbReference type="EC" id="3.1.3.18" evidence="5 10"/>
<evidence type="ECO:0000256" key="6">
    <source>
        <dbReference type="ARBA" id="ARBA00022723"/>
    </source>
</evidence>
<keyword evidence="8 10" id="KW-0460">Magnesium</keyword>
<evidence type="ECO:0000256" key="5">
    <source>
        <dbReference type="ARBA" id="ARBA00013078"/>
    </source>
</evidence>
<feature type="binding site" evidence="10">
    <location>
        <position position="6"/>
    </location>
    <ligand>
        <name>Mg(2+)</name>
        <dbReference type="ChEBI" id="CHEBI:18420"/>
    </ligand>
</feature>
<sequence length="215" mass="22574">MILIFDLDGTLIDSAPDIAAAVNQVLHEEGLAPLDLPTVTGFVGNGLPKLVERVMAACALPSARHQELTARVLRQYEAEPSARTRVYPGVVQALKDLQVAGHELALCTNKPEAPARAILQQLGLDSFFPVVIGGDTLSVNKPNPAPALAAQAQMGGGPAAFIGDSEVDAATAKAAAMPFYLFTEGYRKSPVDQLPHHAAFADFANLPSLIGQTEA</sequence>
<keyword evidence="7 10" id="KW-0378">Hydrolase</keyword>
<dbReference type="PANTHER" id="PTHR43434">
    <property type="entry name" value="PHOSPHOGLYCOLATE PHOSPHATASE"/>
    <property type="match status" value="1"/>
</dbReference>
<feature type="binding site" evidence="10">
    <location>
        <position position="8"/>
    </location>
    <ligand>
        <name>Mg(2+)</name>
        <dbReference type="ChEBI" id="CHEBI:18420"/>
    </ligand>
</feature>
<dbReference type="NCBIfam" id="TIGR01449">
    <property type="entry name" value="PGP_bact"/>
    <property type="match status" value="1"/>
</dbReference>
<dbReference type="Pfam" id="PF00702">
    <property type="entry name" value="Hydrolase"/>
    <property type="match status" value="1"/>
</dbReference>
<dbReference type="Proteomes" id="UP001239680">
    <property type="component" value="Unassembled WGS sequence"/>
</dbReference>
<evidence type="ECO:0000256" key="1">
    <source>
        <dbReference type="ARBA" id="ARBA00000830"/>
    </source>
</evidence>
<dbReference type="InterPro" id="IPR006439">
    <property type="entry name" value="HAD-SF_hydro_IA"/>
</dbReference>
<comment type="function">
    <text evidence="10">Specifically catalyzes the dephosphorylation of 2-phosphoglycolate. Is involved in the dissimilation of the intracellular 2-phosphoglycolate formed during the DNA repair of 3'-phosphoglycolate ends, a major class of DNA lesions induced by oxidative stress.</text>
</comment>
<gene>
    <name evidence="11" type="primary">gph</name>
    <name evidence="11" type="ORF">Q9295_03080</name>
</gene>
<dbReference type="InterPro" id="IPR023198">
    <property type="entry name" value="PGP-like_dom2"/>
</dbReference>
<evidence type="ECO:0000256" key="7">
    <source>
        <dbReference type="ARBA" id="ARBA00022801"/>
    </source>
</evidence>
<dbReference type="RefSeq" id="WP_306679035.1">
    <property type="nucleotide sequence ID" value="NZ_JAVDBT010000002.1"/>
</dbReference>
<evidence type="ECO:0000256" key="2">
    <source>
        <dbReference type="ARBA" id="ARBA00001946"/>
    </source>
</evidence>
<evidence type="ECO:0000313" key="12">
    <source>
        <dbReference type="Proteomes" id="UP001239680"/>
    </source>
</evidence>
<evidence type="ECO:0000256" key="3">
    <source>
        <dbReference type="ARBA" id="ARBA00004818"/>
    </source>
</evidence>
<comment type="pathway">
    <text evidence="3 10">Organic acid metabolism; glycolate biosynthesis; glycolate from 2-phosphoglycolate: step 1/1.</text>
</comment>
<evidence type="ECO:0000313" key="11">
    <source>
        <dbReference type="EMBL" id="MDQ2065345.1"/>
    </source>
</evidence>
<feature type="binding site" evidence="10">
    <location>
        <position position="164"/>
    </location>
    <ligand>
        <name>Mg(2+)</name>
        <dbReference type="ChEBI" id="CHEBI:18420"/>
    </ligand>
</feature>
<proteinExistence type="inferred from homology"/>
<keyword evidence="9 10" id="KW-0119">Carbohydrate metabolism</keyword>
<dbReference type="GO" id="GO:0008967">
    <property type="term" value="F:phosphoglycolate phosphatase activity"/>
    <property type="evidence" value="ECO:0007669"/>
    <property type="project" value="UniProtKB-EC"/>
</dbReference>
<dbReference type="SFLD" id="SFLDS00003">
    <property type="entry name" value="Haloacid_Dehalogenase"/>
    <property type="match status" value="1"/>
</dbReference>
<name>A0ABU0VUD5_9RHOB</name>
<dbReference type="InterPro" id="IPR023214">
    <property type="entry name" value="HAD_sf"/>
</dbReference>
<organism evidence="11 12">
    <name type="scientific">Pseudogemmobacter lacusdianii</name>
    <dbReference type="NCBI Taxonomy" id="3069608"/>
    <lineage>
        <taxon>Bacteria</taxon>
        <taxon>Pseudomonadati</taxon>
        <taxon>Pseudomonadota</taxon>
        <taxon>Alphaproteobacteria</taxon>
        <taxon>Rhodobacterales</taxon>
        <taxon>Paracoccaceae</taxon>
        <taxon>Pseudogemmobacter</taxon>
    </lineage>
</organism>
<dbReference type="InterPro" id="IPR037512">
    <property type="entry name" value="PGPase_prok"/>
</dbReference>
<protein>
    <recommendedName>
        <fullName evidence="5 10">Phosphoglycolate phosphatase</fullName>
        <shortName evidence="10">PGP</shortName>
        <shortName evidence="10">PGPase</shortName>
        <ecNumber evidence="5 10">3.1.3.18</ecNumber>
    </recommendedName>
</protein>
<evidence type="ECO:0000256" key="4">
    <source>
        <dbReference type="ARBA" id="ARBA00006171"/>
    </source>
</evidence>
<evidence type="ECO:0000256" key="9">
    <source>
        <dbReference type="ARBA" id="ARBA00023277"/>
    </source>
</evidence>
<reference evidence="11 12" key="1">
    <citation type="submission" date="2023-08" db="EMBL/GenBank/DDBJ databases">
        <title>Characterization of two Paracoccaceae strains isolated from Phycosphere and proposal of Xinfangfangia lacusdiani sp. nov.</title>
        <authorList>
            <person name="Deng Y."/>
            <person name="Zhang Y.Q."/>
        </authorList>
    </citation>
    <scope>NUCLEOTIDE SEQUENCE [LARGE SCALE GENOMIC DNA]</scope>
    <source>
        <strain evidence="11 12">CPCC 101601</strain>
    </source>
</reference>
<dbReference type="PANTHER" id="PTHR43434:SF1">
    <property type="entry name" value="PHOSPHOGLYCOLATE PHOSPHATASE"/>
    <property type="match status" value="1"/>
</dbReference>
<comment type="similarity">
    <text evidence="4 10">Belongs to the HAD-like hydrolase superfamily. CbbY/CbbZ/Gph/YieH family.</text>
</comment>
<dbReference type="NCBIfam" id="TIGR01549">
    <property type="entry name" value="HAD-SF-IA-v1"/>
    <property type="match status" value="1"/>
</dbReference>
<dbReference type="SFLD" id="SFLDG01129">
    <property type="entry name" value="C1.5:_HAD__Beta-PGM__Phosphata"/>
    <property type="match status" value="1"/>
</dbReference>
<keyword evidence="6 10" id="KW-0479">Metal-binding</keyword>
<dbReference type="Gene3D" id="1.10.150.240">
    <property type="entry name" value="Putative phosphatase, domain 2"/>
    <property type="match status" value="1"/>
</dbReference>
<comment type="catalytic activity">
    <reaction evidence="1 10">
        <text>2-phosphoglycolate + H2O = glycolate + phosphate</text>
        <dbReference type="Rhea" id="RHEA:14369"/>
        <dbReference type="ChEBI" id="CHEBI:15377"/>
        <dbReference type="ChEBI" id="CHEBI:29805"/>
        <dbReference type="ChEBI" id="CHEBI:43474"/>
        <dbReference type="ChEBI" id="CHEBI:58033"/>
        <dbReference type="EC" id="3.1.3.18"/>
    </reaction>
</comment>
<dbReference type="EMBL" id="JAVDBT010000002">
    <property type="protein sequence ID" value="MDQ2065345.1"/>
    <property type="molecule type" value="Genomic_DNA"/>
</dbReference>
<feature type="active site" description="Nucleophile" evidence="10">
    <location>
        <position position="6"/>
    </location>
</feature>
<dbReference type="Gene3D" id="3.40.50.1000">
    <property type="entry name" value="HAD superfamily/HAD-like"/>
    <property type="match status" value="1"/>
</dbReference>
<comment type="cofactor">
    <cofactor evidence="2 10">
        <name>Mg(2+)</name>
        <dbReference type="ChEBI" id="CHEBI:18420"/>
    </cofactor>
</comment>
<dbReference type="InterPro" id="IPR050155">
    <property type="entry name" value="HAD-like_hydrolase_sf"/>
</dbReference>
<dbReference type="SFLD" id="SFLDG01135">
    <property type="entry name" value="C1.5.6:_HAD__Beta-PGM__Phospha"/>
    <property type="match status" value="1"/>
</dbReference>
<dbReference type="InterPro" id="IPR036412">
    <property type="entry name" value="HAD-like_sf"/>
</dbReference>
<accession>A0ABU0VUD5</accession>
<keyword evidence="12" id="KW-1185">Reference proteome</keyword>